<reference evidence="2" key="1">
    <citation type="submission" date="2020-11" db="EMBL/GenBank/DDBJ databases">
        <authorList>
            <person name="Tran Van P."/>
        </authorList>
    </citation>
    <scope>NUCLEOTIDE SEQUENCE</scope>
</reference>
<proteinExistence type="predicted"/>
<dbReference type="EMBL" id="CAJPEV010002349">
    <property type="protein sequence ID" value="CAG0896613.1"/>
    <property type="molecule type" value="Genomic_DNA"/>
</dbReference>
<gene>
    <name evidence="2" type="ORF">DSTB1V02_LOCUS9335</name>
</gene>
<keyword evidence="3" id="KW-1185">Reference proteome</keyword>
<evidence type="ECO:0000313" key="2">
    <source>
        <dbReference type="EMBL" id="CAD7249545.1"/>
    </source>
</evidence>
<feature type="compositionally biased region" description="Basic and acidic residues" evidence="1">
    <location>
        <begin position="119"/>
        <end position="134"/>
    </location>
</feature>
<protein>
    <submittedName>
        <fullName evidence="2">Uncharacterized protein</fullName>
    </submittedName>
</protein>
<evidence type="ECO:0000256" key="1">
    <source>
        <dbReference type="SAM" id="MobiDB-lite"/>
    </source>
</evidence>
<dbReference type="AlphaFoldDB" id="A0A7R9FNM6"/>
<evidence type="ECO:0000313" key="3">
    <source>
        <dbReference type="Proteomes" id="UP000677054"/>
    </source>
</evidence>
<sequence>MLTISLLVLQNFRTGKVSYVLAWKVTLCQPRGRKTLVIKEKEMAHRIRIWPDKIAEDVYVGFWGTVGDIADKGEEKLQEVNTSSGSLKKDTAGSPPYSKQSTPCNEAGDLSKIFPPSQGEKEGPDHQVPEKEAGQEDVIEMDNGASKQECRRVPKAAPRKKHQLQPVGDSLGEPKGKDLDTNEIEVGERYETHWVAYQQGNTLAIGLSFKICNPTESCGELKLGIDVATGSLSS</sequence>
<dbReference type="Proteomes" id="UP000677054">
    <property type="component" value="Unassembled WGS sequence"/>
</dbReference>
<dbReference type="EMBL" id="LR901866">
    <property type="protein sequence ID" value="CAD7249545.1"/>
    <property type="molecule type" value="Genomic_DNA"/>
</dbReference>
<accession>A0A7R9FNM6</accession>
<name>A0A7R9FNM6_9CRUS</name>
<feature type="region of interest" description="Disordered" evidence="1">
    <location>
        <begin position="80"/>
        <end position="179"/>
    </location>
</feature>
<feature type="compositionally biased region" description="Basic residues" evidence="1">
    <location>
        <begin position="153"/>
        <end position="163"/>
    </location>
</feature>
<organism evidence="2">
    <name type="scientific">Darwinula stevensoni</name>
    <dbReference type="NCBI Taxonomy" id="69355"/>
    <lineage>
        <taxon>Eukaryota</taxon>
        <taxon>Metazoa</taxon>
        <taxon>Ecdysozoa</taxon>
        <taxon>Arthropoda</taxon>
        <taxon>Crustacea</taxon>
        <taxon>Oligostraca</taxon>
        <taxon>Ostracoda</taxon>
        <taxon>Podocopa</taxon>
        <taxon>Podocopida</taxon>
        <taxon>Darwinulocopina</taxon>
        <taxon>Darwinuloidea</taxon>
        <taxon>Darwinulidae</taxon>
        <taxon>Darwinula</taxon>
    </lineage>
</organism>